<sequence>MIRVHSFFSQYSPYRRVMNTDGLGRCPRARFKAFADLPQTWLGHTPCMPIISLAILKRIFFAEMVHTYIRNPRRTTHPKGLESARIDGEELLRWWCNH</sequence>
<comment type="caution">
    <text evidence="1">The sequence shown here is derived from an EMBL/GenBank/DDBJ whole genome shotgun (WGS) entry which is preliminary data.</text>
</comment>
<dbReference type="EMBL" id="BGPR01005230">
    <property type="protein sequence ID" value="GBN08109.1"/>
    <property type="molecule type" value="Genomic_DNA"/>
</dbReference>
<keyword evidence="2" id="KW-1185">Reference proteome</keyword>
<evidence type="ECO:0000313" key="1">
    <source>
        <dbReference type="EMBL" id="GBN08109.1"/>
    </source>
</evidence>
<dbReference type="AlphaFoldDB" id="A0A4Y2L138"/>
<accession>A0A4Y2L138</accession>
<name>A0A4Y2L138_ARAVE</name>
<proteinExistence type="predicted"/>
<dbReference type="Proteomes" id="UP000499080">
    <property type="component" value="Unassembled WGS sequence"/>
</dbReference>
<organism evidence="1 2">
    <name type="scientific">Araneus ventricosus</name>
    <name type="common">Orbweaver spider</name>
    <name type="synonym">Epeira ventricosa</name>
    <dbReference type="NCBI Taxonomy" id="182803"/>
    <lineage>
        <taxon>Eukaryota</taxon>
        <taxon>Metazoa</taxon>
        <taxon>Ecdysozoa</taxon>
        <taxon>Arthropoda</taxon>
        <taxon>Chelicerata</taxon>
        <taxon>Arachnida</taxon>
        <taxon>Araneae</taxon>
        <taxon>Araneomorphae</taxon>
        <taxon>Entelegynae</taxon>
        <taxon>Araneoidea</taxon>
        <taxon>Araneidae</taxon>
        <taxon>Araneus</taxon>
    </lineage>
</organism>
<reference evidence="1 2" key="1">
    <citation type="journal article" date="2019" name="Sci. Rep.">
        <title>Orb-weaving spider Araneus ventricosus genome elucidates the spidroin gene catalogue.</title>
        <authorList>
            <person name="Kono N."/>
            <person name="Nakamura H."/>
            <person name="Ohtoshi R."/>
            <person name="Moran D.A.P."/>
            <person name="Shinohara A."/>
            <person name="Yoshida Y."/>
            <person name="Fujiwara M."/>
            <person name="Mori M."/>
            <person name="Tomita M."/>
            <person name="Arakawa K."/>
        </authorList>
    </citation>
    <scope>NUCLEOTIDE SEQUENCE [LARGE SCALE GENOMIC DNA]</scope>
</reference>
<gene>
    <name evidence="1" type="ORF">AVEN_166565_1</name>
</gene>
<protein>
    <submittedName>
        <fullName evidence="1">Uncharacterized protein</fullName>
    </submittedName>
</protein>
<evidence type="ECO:0000313" key="2">
    <source>
        <dbReference type="Proteomes" id="UP000499080"/>
    </source>
</evidence>